<accession>A0A7M7RDI1</accession>
<name>A0A7M7RDI1_STRPU</name>
<evidence type="ECO:0000256" key="1">
    <source>
        <dbReference type="ARBA" id="ARBA00004123"/>
    </source>
</evidence>
<feature type="domain" description="Stn1 C-terminal" evidence="9">
    <location>
        <begin position="219"/>
        <end position="372"/>
    </location>
</feature>
<evidence type="ECO:0000256" key="2">
    <source>
        <dbReference type="ARBA" id="ARBA00004574"/>
    </source>
</evidence>
<keyword evidence="11" id="KW-1185">Reference proteome</keyword>
<evidence type="ECO:0000256" key="8">
    <source>
        <dbReference type="ARBA" id="ARBA00030039"/>
    </source>
</evidence>
<dbReference type="SUPFAM" id="SSF50249">
    <property type="entry name" value="Nucleic acid-binding proteins"/>
    <property type="match status" value="1"/>
</dbReference>
<dbReference type="InterPro" id="IPR036390">
    <property type="entry name" value="WH_DNA-bd_sf"/>
</dbReference>
<evidence type="ECO:0000256" key="5">
    <source>
        <dbReference type="ARBA" id="ARBA00022895"/>
    </source>
</evidence>
<sequence>MTSTASKYDDLPCDKWNLDPVYKSYARLYISDIVAMQPYSTGPGDAFAYKNHPIYRVDLMGIVVSVAEREKFFNYAVDDGTGVIQCCCWKPKRADELGRDPQTSSVGDAEGELAASLFKRMEDSTEESLTSYELGDLIHVRGRLKFFRGNIEVSASYFRRIQDPTYQTEMKRMEEIPVLYRSVYDLPFVLEGGPRQGTSGDTQSGIKREAQLVGEVRVKLLKLLQDKTIQNFYLHELETVAELLEIATSPCHEYQQEADRPHQQGRQIKSVFKIVTEKLEQDGKVFMSSTEHGLFQAVPGNLRLNESILEILREDCQHPKYEGGCHYMHVTDRLRNHPGYEHIGPDAVKEALTWLESNSEVISTTSKHYMAII</sequence>
<comment type="subcellular location">
    <subcellularLocation>
        <location evidence="2">Chromosome</location>
        <location evidence="2">Telomere</location>
    </subcellularLocation>
    <subcellularLocation>
        <location evidence="1">Nucleus</location>
    </subcellularLocation>
</comment>
<dbReference type="EnsemblMetazoa" id="XM_786954">
    <property type="protein sequence ID" value="XP_792047"/>
    <property type="gene ID" value="LOC587211"/>
</dbReference>
<evidence type="ECO:0000313" key="10">
    <source>
        <dbReference type="EnsemblMetazoa" id="XP_792047"/>
    </source>
</evidence>
<dbReference type="InterPro" id="IPR040260">
    <property type="entry name" value="RFA2-like"/>
</dbReference>
<dbReference type="GO" id="GO:0000781">
    <property type="term" value="C:chromosome, telomeric region"/>
    <property type="evidence" value="ECO:0007669"/>
    <property type="project" value="UniProtKB-SubCell"/>
</dbReference>
<evidence type="ECO:0000256" key="4">
    <source>
        <dbReference type="ARBA" id="ARBA00022454"/>
    </source>
</evidence>
<protein>
    <recommendedName>
        <fullName evidence="3">CST complex subunit STN1</fullName>
    </recommendedName>
    <alternativeName>
        <fullName evidence="8">Suppressor of cdc thirteen homolog</fullName>
    </alternativeName>
</protein>
<dbReference type="RefSeq" id="XP_792047.2">
    <property type="nucleotide sequence ID" value="XM_786954.5"/>
</dbReference>
<dbReference type="Gene3D" id="2.40.50.140">
    <property type="entry name" value="Nucleic acid-binding proteins"/>
    <property type="match status" value="1"/>
</dbReference>
<evidence type="ECO:0000256" key="6">
    <source>
        <dbReference type="ARBA" id="ARBA00023125"/>
    </source>
</evidence>
<dbReference type="OMA" id="LCWKDEK"/>
<evidence type="ECO:0000256" key="3">
    <source>
        <dbReference type="ARBA" id="ARBA00017411"/>
    </source>
</evidence>
<dbReference type="Gene3D" id="1.10.10.980">
    <property type="entry name" value="CST, Suppressor of Cdc13 homolog, complex subunit STN1, N-terminal domain"/>
    <property type="match status" value="1"/>
</dbReference>
<dbReference type="GeneID" id="587211"/>
<dbReference type="CTD" id="79991"/>
<dbReference type="OrthoDB" id="77828at2759"/>
<dbReference type="InParanoid" id="A0A7M7RDI1"/>
<dbReference type="AlphaFoldDB" id="A0A7M7RDI1"/>
<dbReference type="InterPro" id="IPR042082">
    <property type="entry name" value="CST_Stn1_wHTH1_sf"/>
</dbReference>
<keyword evidence="5" id="KW-0779">Telomere</keyword>
<organism evidence="10 11">
    <name type="scientific">Strongylocentrotus purpuratus</name>
    <name type="common">Purple sea urchin</name>
    <dbReference type="NCBI Taxonomy" id="7668"/>
    <lineage>
        <taxon>Eukaryota</taxon>
        <taxon>Metazoa</taxon>
        <taxon>Echinodermata</taxon>
        <taxon>Eleutherozoa</taxon>
        <taxon>Echinozoa</taxon>
        <taxon>Echinoidea</taxon>
        <taxon>Euechinoidea</taxon>
        <taxon>Echinacea</taxon>
        <taxon>Camarodonta</taxon>
        <taxon>Echinidea</taxon>
        <taxon>Strongylocentrotidae</taxon>
        <taxon>Strongylocentrotus</taxon>
    </lineage>
</organism>
<dbReference type="SUPFAM" id="SSF46785">
    <property type="entry name" value="Winged helix' DNA-binding domain"/>
    <property type="match status" value="1"/>
</dbReference>
<dbReference type="GO" id="GO:0003677">
    <property type="term" value="F:DNA binding"/>
    <property type="evidence" value="ECO:0007669"/>
    <property type="project" value="UniProtKB-KW"/>
</dbReference>
<dbReference type="FunCoup" id="A0A7M7RDI1">
    <property type="interactions" value="950"/>
</dbReference>
<proteinExistence type="predicted"/>
<dbReference type="PANTHER" id="PTHR13989">
    <property type="entry name" value="REPLICATION PROTEIN A-RELATED"/>
    <property type="match status" value="1"/>
</dbReference>
<dbReference type="Gene3D" id="1.10.10.10">
    <property type="entry name" value="Winged helix-like DNA-binding domain superfamily/Winged helix DNA-binding domain"/>
    <property type="match status" value="1"/>
</dbReference>
<evidence type="ECO:0000259" key="9">
    <source>
        <dbReference type="Pfam" id="PF09170"/>
    </source>
</evidence>
<dbReference type="Pfam" id="PF09170">
    <property type="entry name" value="STN1_2"/>
    <property type="match status" value="1"/>
</dbReference>
<keyword evidence="4" id="KW-0158">Chromosome</keyword>
<dbReference type="InterPro" id="IPR036388">
    <property type="entry name" value="WH-like_DNA-bd_sf"/>
</dbReference>
<dbReference type="Proteomes" id="UP000007110">
    <property type="component" value="Unassembled WGS sequence"/>
</dbReference>
<reference evidence="11" key="1">
    <citation type="submission" date="2015-02" db="EMBL/GenBank/DDBJ databases">
        <title>Genome sequencing for Strongylocentrotus purpuratus.</title>
        <authorList>
            <person name="Murali S."/>
            <person name="Liu Y."/>
            <person name="Vee V."/>
            <person name="English A."/>
            <person name="Wang M."/>
            <person name="Skinner E."/>
            <person name="Han Y."/>
            <person name="Muzny D.M."/>
            <person name="Worley K.C."/>
            <person name="Gibbs R.A."/>
        </authorList>
    </citation>
    <scope>NUCLEOTIDE SEQUENCE</scope>
</reference>
<dbReference type="PANTHER" id="PTHR13989:SF33">
    <property type="entry name" value="CST COMPLEX SUBUNIT STN1"/>
    <property type="match status" value="1"/>
</dbReference>
<reference evidence="10" key="2">
    <citation type="submission" date="2021-01" db="UniProtKB">
        <authorList>
            <consortium name="EnsemblMetazoa"/>
        </authorList>
    </citation>
    <scope>IDENTIFICATION</scope>
</reference>
<dbReference type="InterPro" id="IPR015253">
    <property type="entry name" value="CST_STN1_C"/>
</dbReference>
<evidence type="ECO:0000256" key="7">
    <source>
        <dbReference type="ARBA" id="ARBA00023242"/>
    </source>
</evidence>
<dbReference type="GO" id="GO:0005634">
    <property type="term" value="C:nucleus"/>
    <property type="evidence" value="ECO:0007669"/>
    <property type="project" value="UniProtKB-SubCell"/>
</dbReference>
<keyword evidence="6" id="KW-0238">DNA-binding</keyword>
<dbReference type="InterPro" id="IPR012340">
    <property type="entry name" value="NA-bd_OB-fold"/>
</dbReference>
<evidence type="ECO:0000313" key="11">
    <source>
        <dbReference type="Proteomes" id="UP000007110"/>
    </source>
</evidence>
<keyword evidence="7" id="KW-0539">Nucleus</keyword>